<evidence type="ECO:0000313" key="2">
    <source>
        <dbReference type="Proteomes" id="UP000176450"/>
    </source>
</evidence>
<gene>
    <name evidence="1" type="ORF">A3A63_00310</name>
</gene>
<dbReference type="AlphaFoldDB" id="A0A1F6B2S4"/>
<name>A0A1F6B2S4_9BACT</name>
<evidence type="ECO:0000313" key="1">
    <source>
        <dbReference type="EMBL" id="OGG31244.1"/>
    </source>
</evidence>
<dbReference type="EMBL" id="MFJX01000020">
    <property type="protein sequence ID" value="OGG31244.1"/>
    <property type="molecule type" value="Genomic_DNA"/>
</dbReference>
<proteinExistence type="predicted"/>
<accession>A0A1F6B2S4</accession>
<comment type="caution">
    <text evidence="1">The sequence shown here is derived from an EMBL/GenBank/DDBJ whole genome shotgun (WGS) entry which is preliminary data.</text>
</comment>
<dbReference type="Proteomes" id="UP000176450">
    <property type="component" value="Unassembled WGS sequence"/>
</dbReference>
<sequence>MNTEFLPPSDNIRLVPAYLDTGQSFTDQPPFTFLKYLNGAFPQDLIVSDPFIVQCALLRLVALEKGPEDIGAILRGNKTGLERLLHPAVSSVYQQPDNIRLLRATVLNLHRVVSAFPFFAWYIGEYWPTKSSRYGPGGKPRLDRRGIQSERAPTYAGYALSQIRLER</sequence>
<protein>
    <submittedName>
        <fullName evidence="1">Uncharacterized protein</fullName>
    </submittedName>
</protein>
<organism evidence="1 2">
    <name type="scientific">Candidatus Gottesmanbacteria bacterium RIFCSPLOWO2_01_FULL_46_9</name>
    <dbReference type="NCBI Taxonomy" id="1798394"/>
    <lineage>
        <taxon>Bacteria</taxon>
        <taxon>Candidatus Gottesmaniibacteriota</taxon>
    </lineage>
</organism>
<reference evidence="1 2" key="1">
    <citation type="journal article" date="2016" name="Nat. Commun.">
        <title>Thousands of microbial genomes shed light on interconnected biogeochemical processes in an aquifer system.</title>
        <authorList>
            <person name="Anantharaman K."/>
            <person name="Brown C.T."/>
            <person name="Hug L.A."/>
            <person name="Sharon I."/>
            <person name="Castelle C.J."/>
            <person name="Probst A.J."/>
            <person name="Thomas B.C."/>
            <person name="Singh A."/>
            <person name="Wilkins M.J."/>
            <person name="Karaoz U."/>
            <person name="Brodie E.L."/>
            <person name="Williams K.H."/>
            <person name="Hubbard S.S."/>
            <person name="Banfield J.F."/>
        </authorList>
    </citation>
    <scope>NUCLEOTIDE SEQUENCE [LARGE SCALE GENOMIC DNA]</scope>
</reference>